<protein>
    <submittedName>
        <fullName evidence="2">Uncharacterized protein</fullName>
    </submittedName>
</protein>
<reference evidence="2" key="2">
    <citation type="submission" date="2023-07" db="EMBL/GenBank/DDBJ databases">
        <authorList>
            <consortium name="Lawrence Berkeley National Laboratory"/>
            <person name="Haridas S."/>
            <person name="Hensen N."/>
            <person name="Bonometti L."/>
            <person name="Westerberg I."/>
            <person name="Brannstrom I.O."/>
            <person name="Guillou S."/>
            <person name="Cros-Aarteil S."/>
            <person name="Calhoun S."/>
            <person name="Kuo A."/>
            <person name="Mondo S."/>
            <person name="Pangilinan J."/>
            <person name="Riley R."/>
            <person name="LaButti K."/>
            <person name="Andreopoulos B."/>
            <person name="Lipzen A."/>
            <person name="Chen C."/>
            <person name="Yanf M."/>
            <person name="Daum C."/>
            <person name="Ng V."/>
            <person name="Clum A."/>
            <person name="Steindorff A."/>
            <person name="Ohm R."/>
            <person name="Martin F."/>
            <person name="Silar P."/>
            <person name="Natvig D."/>
            <person name="Lalanne C."/>
            <person name="Gautier V."/>
            <person name="Ament-velasquez S.L."/>
            <person name="Kruys A."/>
            <person name="Hutchinson M.I."/>
            <person name="Powell A.J."/>
            <person name="Barry K."/>
            <person name="Miller A.N."/>
            <person name="Grigoriev I.V."/>
            <person name="Debuchy R."/>
            <person name="Gladieux P."/>
            <person name="Thoren M.H."/>
            <person name="Johannesson H."/>
        </authorList>
    </citation>
    <scope>NUCLEOTIDE SEQUENCE</scope>
    <source>
        <strain evidence="2">FGSC 1904</strain>
    </source>
</reference>
<reference evidence="2" key="1">
    <citation type="journal article" date="2023" name="Mol. Phylogenet. Evol.">
        <title>Genome-scale phylogeny and comparative genomics of the fungal order Sordariales.</title>
        <authorList>
            <person name="Hensen N."/>
            <person name="Bonometti L."/>
            <person name="Westerberg I."/>
            <person name="Brannstrom I.O."/>
            <person name="Guillou S."/>
            <person name="Cros-Aarteil S."/>
            <person name="Calhoun S."/>
            <person name="Haridas S."/>
            <person name="Kuo A."/>
            <person name="Mondo S."/>
            <person name="Pangilinan J."/>
            <person name="Riley R."/>
            <person name="LaButti K."/>
            <person name="Andreopoulos B."/>
            <person name="Lipzen A."/>
            <person name="Chen C."/>
            <person name="Yan M."/>
            <person name="Daum C."/>
            <person name="Ng V."/>
            <person name="Clum A."/>
            <person name="Steindorff A."/>
            <person name="Ohm R.A."/>
            <person name="Martin F."/>
            <person name="Silar P."/>
            <person name="Natvig D.O."/>
            <person name="Lalanne C."/>
            <person name="Gautier V."/>
            <person name="Ament-Velasquez S.L."/>
            <person name="Kruys A."/>
            <person name="Hutchinson M.I."/>
            <person name="Powell A.J."/>
            <person name="Barry K."/>
            <person name="Miller A.N."/>
            <person name="Grigoriev I.V."/>
            <person name="Debuchy R."/>
            <person name="Gladieux P."/>
            <person name="Hiltunen Thoren M."/>
            <person name="Johannesson H."/>
        </authorList>
    </citation>
    <scope>NUCLEOTIDE SEQUENCE</scope>
    <source>
        <strain evidence="2">FGSC 1904</strain>
    </source>
</reference>
<accession>A0AAE0PN50</accession>
<gene>
    <name evidence="2" type="ORF">B0T20DRAFT_322214</name>
</gene>
<evidence type="ECO:0000313" key="2">
    <source>
        <dbReference type="EMBL" id="KAK3402827.1"/>
    </source>
</evidence>
<dbReference type="AlphaFoldDB" id="A0AAE0PN50"/>
<name>A0AAE0PN50_SORBR</name>
<evidence type="ECO:0000256" key="1">
    <source>
        <dbReference type="SAM" id="MobiDB-lite"/>
    </source>
</evidence>
<sequence>MEGDAIITVPLLQQKTADEEEQQTITSRATTEPRPTVTATNNNNTPDDLYYALPLPPTNPRCIRVLDLDPLPQPQSHVDNDGIPAKLTGRLRVVNLSDTPPPVFTALSYVWGASSPSSPSPYRISISVSPSKS</sequence>
<organism evidence="2 3">
    <name type="scientific">Sordaria brevicollis</name>
    <dbReference type="NCBI Taxonomy" id="83679"/>
    <lineage>
        <taxon>Eukaryota</taxon>
        <taxon>Fungi</taxon>
        <taxon>Dikarya</taxon>
        <taxon>Ascomycota</taxon>
        <taxon>Pezizomycotina</taxon>
        <taxon>Sordariomycetes</taxon>
        <taxon>Sordariomycetidae</taxon>
        <taxon>Sordariales</taxon>
        <taxon>Sordariaceae</taxon>
        <taxon>Sordaria</taxon>
    </lineage>
</organism>
<feature type="compositionally biased region" description="Low complexity" evidence="1">
    <location>
        <begin position="36"/>
        <end position="45"/>
    </location>
</feature>
<keyword evidence="3" id="KW-1185">Reference proteome</keyword>
<dbReference type="EMBL" id="JAUTDP010000001">
    <property type="protein sequence ID" value="KAK3402827.1"/>
    <property type="molecule type" value="Genomic_DNA"/>
</dbReference>
<feature type="non-terminal residue" evidence="2">
    <location>
        <position position="133"/>
    </location>
</feature>
<feature type="region of interest" description="Disordered" evidence="1">
    <location>
        <begin position="1"/>
        <end position="45"/>
    </location>
</feature>
<evidence type="ECO:0000313" key="3">
    <source>
        <dbReference type="Proteomes" id="UP001281003"/>
    </source>
</evidence>
<comment type="caution">
    <text evidence="2">The sequence shown here is derived from an EMBL/GenBank/DDBJ whole genome shotgun (WGS) entry which is preliminary data.</text>
</comment>
<proteinExistence type="predicted"/>
<feature type="region of interest" description="Disordered" evidence="1">
    <location>
        <begin position="114"/>
        <end position="133"/>
    </location>
</feature>
<dbReference type="Proteomes" id="UP001281003">
    <property type="component" value="Unassembled WGS sequence"/>
</dbReference>